<evidence type="ECO:0000313" key="1">
    <source>
        <dbReference type="EMBL" id="CAL1277169.1"/>
    </source>
</evidence>
<sequence length="160" mass="17931">MPNGIIQARFLSRGATLQRQPSCSTRIGAATFTGDSKWTSNRCCAEDKADRTGTNWTRQWSPRIPPSVRLHPQPRSGHRLCPASMPTGMTAKPLHGILAWNTLREGMVTSKTSCRTFEITFRLLPEIVIKGTVIDLKTLLLQPSLCLAQKRNFLLVIFRQ</sequence>
<reference evidence="1 2" key="1">
    <citation type="submission" date="2024-04" db="EMBL/GenBank/DDBJ databases">
        <authorList>
            <person name="Rising A."/>
            <person name="Reimegard J."/>
            <person name="Sonavane S."/>
            <person name="Akerstrom W."/>
            <person name="Nylinder S."/>
            <person name="Hedman E."/>
            <person name="Kallberg Y."/>
        </authorList>
    </citation>
    <scope>NUCLEOTIDE SEQUENCE [LARGE SCALE GENOMIC DNA]</scope>
</reference>
<dbReference type="Proteomes" id="UP001497382">
    <property type="component" value="Unassembled WGS sequence"/>
</dbReference>
<dbReference type="EMBL" id="CAXIEN010000099">
    <property type="protein sequence ID" value="CAL1277169.1"/>
    <property type="molecule type" value="Genomic_DNA"/>
</dbReference>
<keyword evidence="2" id="KW-1185">Reference proteome</keyword>
<organism evidence="1 2">
    <name type="scientific">Larinioides sclopetarius</name>
    <dbReference type="NCBI Taxonomy" id="280406"/>
    <lineage>
        <taxon>Eukaryota</taxon>
        <taxon>Metazoa</taxon>
        <taxon>Ecdysozoa</taxon>
        <taxon>Arthropoda</taxon>
        <taxon>Chelicerata</taxon>
        <taxon>Arachnida</taxon>
        <taxon>Araneae</taxon>
        <taxon>Araneomorphae</taxon>
        <taxon>Entelegynae</taxon>
        <taxon>Araneoidea</taxon>
        <taxon>Araneidae</taxon>
        <taxon>Larinioides</taxon>
    </lineage>
</organism>
<name>A0AAV2A190_9ARAC</name>
<protein>
    <submittedName>
        <fullName evidence="1">Uncharacterized protein</fullName>
    </submittedName>
</protein>
<proteinExistence type="predicted"/>
<comment type="caution">
    <text evidence="1">The sequence shown here is derived from an EMBL/GenBank/DDBJ whole genome shotgun (WGS) entry which is preliminary data.</text>
</comment>
<gene>
    <name evidence="1" type="ORF">LARSCL_LOCUS9061</name>
</gene>
<accession>A0AAV2A190</accession>
<dbReference type="AlphaFoldDB" id="A0AAV2A190"/>
<evidence type="ECO:0000313" key="2">
    <source>
        <dbReference type="Proteomes" id="UP001497382"/>
    </source>
</evidence>